<dbReference type="InterPro" id="IPR024775">
    <property type="entry name" value="DinB-like"/>
</dbReference>
<accession>A0ABY4BWE7</accession>
<gene>
    <name evidence="2" type="ORF">MTP09_05090</name>
</gene>
<dbReference type="InterPro" id="IPR034660">
    <property type="entry name" value="DinB/YfiT-like"/>
</dbReference>
<reference evidence="2 3" key="1">
    <citation type="submission" date="2022-03" db="EMBL/GenBank/DDBJ databases">
        <title>Chryseobacterium sp. isolated from particulate matters in swine house.</title>
        <authorList>
            <person name="Won M."/>
            <person name="Kim S.-J."/>
            <person name="Kwon S.-W."/>
        </authorList>
    </citation>
    <scope>NUCLEOTIDE SEQUENCE [LARGE SCALE GENOMIC DNA]</scope>
    <source>
        <strain evidence="2 3">SC2-2</strain>
    </source>
</reference>
<protein>
    <submittedName>
        <fullName evidence="2">DinB family protein</fullName>
    </submittedName>
</protein>
<dbReference type="Gene3D" id="1.20.120.450">
    <property type="entry name" value="dinb family like domain"/>
    <property type="match status" value="1"/>
</dbReference>
<evidence type="ECO:0000313" key="3">
    <source>
        <dbReference type="Proteomes" id="UP000831460"/>
    </source>
</evidence>
<feature type="domain" description="DinB-like" evidence="1">
    <location>
        <begin position="24"/>
        <end position="66"/>
    </location>
</feature>
<keyword evidence="3" id="KW-1185">Reference proteome</keyword>
<evidence type="ECO:0000313" key="2">
    <source>
        <dbReference type="EMBL" id="UOE42011.1"/>
    </source>
</evidence>
<dbReference type="SUPFAM" id="SSF109854">
    <property type="entry name" value="DinB/YfiT-like putative metalloenzymes"/>
    <property type="match status" value="1"/>
</dbReference>
<dbReference type="EMBL" id="CP094532">
    <property type="protein sequence ID" value="UOE42011.1"/>
    <property type="molecule type" value="Genomic_DNA"/>
</dbReference>
<dbReference type="Proteomes" id="UP000831460">
    <property type="component" value="Chromosome"/>
</dbReference>
<proteinExistence type="predicted"/>
<evidence type="ECO:0000259" key="1">
    <source>
        <dbReference type="Pfam" id="PF12867"/>
    </source>
</evidence>
<sequence>MQSAEVIKTVSEQAKLVIEKAEQLANLDLRTLTWRSNESSWNILECLEHLNLYGEYYLPQIENKIQHSTPKEDLEFRSGILGNYFVQSMK</sequence>
<organism evidence="2 3">
    <name type="scientific">Chryseobacterium suipulveris</name>
    <dbReference type="NCBI Taxonomy" id="2929800"/>
    <lineage>
        <taxon>Bacteria</taxon>
        <taxon>Pseudomonadati</taxon>
        <taxon>Bacteroidota</taxon>
        <taxon>Flavobacteriia</taxon>
        <taxon>Flavobacteriales</taxon>
        <taxon>Weeksellaceae</taxon>
        <taxon>Chryseobacterium group</taxon>
        <taxon>Chryseobacterium</taxon>
    </lineage>
</organism>
<dbReference type="Pfam" id="PF12867">
    <property type="entry name" value="DinB_2"/>
    <property type="match status" value="1"/>
</dbReference>
<name>A0ABY4BWE7_9FLAO</name>
<dbReference type="RefSeq" id="WP_243550945.1">
    <property type="nucleotide sequence ID" value="NZ_CP094532.1"/>
</dbReference>